<accession>A0ABV1SBU1</accession>
<dbReference type="Proteomes" id="UP001438953">
    <property type="component" value="Unassembled WGS sequence"/>
</dbReference>
<reference evidence="1 2" key="2">
    <citation type="submission" date="2024-06" db="EMBL/GenBank/DDBJ databases">
        <title>Thioclava kandeliae sp. nov. from a rhizosphere soil sample of Kandelia candel in a mangrove.</title>
        <authorList>
            <person name="Mu T."/>
        </authorList>
    </citation>
    <scope>NUCLEOTIDE SEQUENCE [LARGE SCALE GENOMIC DNA]</scope>
    <source>
        <strain evidence="1 2">CPCC 100088</strain>
    </source>
</reference>
<name>A0ABV1SBU1_9RHOB</name>
<dbReference type="Pfam" id="PF06041">
    <property type="entry name" value="DUF924"/>
    <property type="match status" value="1"/>
</dbReference>
<proteinExistence type="predicted"/>
<sequence length="202" mass="23174">MEQIANITGFWCAQMGPERWFGEDGDLDEEMRRRFARLWRKARVGTLDGWLESAQGAWALIILLDQMPRHMFRAAPEAWAAEAQALDMAHVATARGYDLQVAGPLRQFFYFPYIHAEDPVAQAHGVALFRDRMPEGSVLDARLRQAVIARFGRFPWRNEIIGRRSTEEEARFLWNGGHALLRQGEEMSITLPAATISREDQF</sequence>
<protein>
    <submittedName>
        <fullName evidence="1">DUF924 family protein</fullName>
    </submittedName>
</protein>
<dbReference type="InterPro" id="IPR010323">
    <property type="entry name" value="DUF924"/>
</dbReference>
<dbReference type="Gene3D" id="1.25.40.10">
    <property type="entry name" value="Tetratricopeptide repeat domain"/>
    <property type="match status" value="1"/>
</dbReference>
<dbReference type="EMBL" id="JAYWLC010000001">
    <property type="protein sequence ID" value="MER5170370.1"/>
    <property type="molecule type" value="Genomic_DNA"/>
</dbReference>
<dbReference type="SUPFAM" id="SSF48452">
    <property type="entry name" value="TPR-like"/>
    <property type="match status" value="1"/>
</dbReference>
<dbReference type="Gene3D" id="1.20.58.320">
    <property type="entry name" value="TPR-like"/>
    <property type="match status" value="1"/>
</dbReference>
<organism evidence="1 2">
    <name type="scientific">Thioclava kandeliae</name>
    <dbReference type="NCBI Taxonomy" id="3070818"/>
    <lineage>
        <taxon>Bacteria</taxon>
        <taxon>Pseudomonadati</taxon>
        <taxon>Pseudomonadota</taxon>
        <taxon>Alphaproteobacteria</taxon>
        <taxon>Rhodobacterales</taxon>
        <taxon>Paracoccaceae</taxon>
        <taxon>Thioclava</taxon>
    </lineage>
</organism>
<comment type="caution">
    <text evidence="1">The sequence shown here is derived from an EMBL/GenBank/DDBJ whole genome shotgun (WGS) entry which is preliminary data.</text>
</comment>
<gene>
    <name evidence="1" type="ORF">VSX56_01160</name>
</gene>
<dbReference type="RefSeq" id="WP_339112343.1">
    <property type="nucleotide sequence ID" value="NZ_JAYWLC010000001.1"/>
</dbReference>
<evidence type="ECO:0000313" key="1">
    <source>
        <dbReference type="EMBL" id="MER5170370.1"/>
    </source>
</evidence>
<evidence type="ECO:0000313" key="2">
    <source>
        <dbReference type="Proteomes" id="UP001438953"/>
    </source>
</evidence>
<reference evidence="1 2" key="1">
    <citation type="submission" date="2024-01" db="EMBL/GenBank/DDBJ databases">
        <authorList>
            <person name="Deng Y."/>
            <person name="Su J."/>
        </authorList>
    </citation>
    <scope>NUCLEOTIDE SEQUENCE [LARGE SCALE GENOMIC DNA]</scope>
    <source>
        <strain evidence="1 2">CPCC 100088</strain>
    </source>
</reference>
<keyword evidence="2" id="KW-1185">Reference proteome</keyword>
<dbReference type="InterPro" id="IPR011990">
    <property type="entry name" value="TPR-like_helical_dom_sf"/>
</dbReference>